<sequence>MPDLSGTRRNHHEQKPGGRKNVLRVLWKEDAHTVVIFLSGIEPGCTSMQLRRESWCEANDKREVEVGESRRLILRWHAPPHLVLVYESKKHLQAGNKRSHQERRANYRIEKWSPEPSSYGNPGTDIHRGEKDFPQSLFNEERHHALSRTPTRLKHRGRRENLEWHPTSPDEWGTESCSGISTEAHGIPTERQIARSRSGKEIGTASIESVMHLSGFEPAGTSYPPQPRKATRQVVILCGYKKSFAQVFSIPSLLNTTYRYSSRCRLLSRGASSTSETEHCSISIEVYHLYSISKASLPKENFLIRAEERKA</sequence>
<gene>
    <name evidence="1" type="ORF">IW261DRAFT_1638893</name>
</gene>
<dbReference type="AlphaFoldDB" id="A0AA39PQF1"/>
<accession>A0AA39PQF1</accession>
<organism evidence="1 2">
    <name type="scientific">Armillaria novae-zelandiae</name>
    <dbReference type="NCBI Taxonomy" id="153914"/>
    <lineage>
        <taxon>Eukaryota</taxon>
        <taxon>Fungi</taxon>
        <taxon>Dikarya</taxon>
        <taxon>Basidiomycota</taxon>
        <taxon>Agaricomycotina</taxon>
        <taxon>Agaricomycetes</taxon>
        <taxon>Agaricomycetidae</taxon>
        <taxon>Agaricales</taxon>
        <taxon>Marasmiineae</taxon>
        <taxon>Physalacriaceae</taxon>
        <taxon>Armillaria</taxon>
    </lineage>
</organism>
<evidence type="ECO:0000313" key="1">
    <source>
        <dbReference type="EMBL" id="KAK0488628.1"/>
    </source>
</evidence>
<reference evidence="1" key="1">
    <citation type="submission" date="2023-06" db="EMBL/GenBank/DDBJ databases">
        <authorList>
            <consortium name="Lawrence Berkeley National Laboratory"/>
            <person name="Ahrendt S."/>
            <person name="Sahu N."/>
            <person name="Indic B."/>
            <person name="Wong-Bajracharya J."/>
            <person name="Merenyi Z."/>
            <person name="Ke H.-M."/>
            <person name="Monk M."/>
            <person name="Kocsube S."/>
            <person name="Drula E."/>
            <person name="Lipzen A."/>
            <person name="Balint B."/>
            <person name="Henrissat B."/>
            <person name="Andreopoulos B."/>
            <person name="Martin F.M."/>
            <person name="Harder C.B."/>
            <person name="Rigling D."/>
            <person name="Ford K.L."/>
            <person name="Foster G.D."/>
            <person name="Pangilinan J."/>
            <person name="Papanicolaou A."/>
            <person name="Barry K."/>
            <person name="LaButti K."/>
            <person name="Viragh M."/>
            <person name="Koriabine M."/>
            <person name="Yan M."/>
            <person name="Riley R."/>
            <person name="Champramary S."/>
            <person name="Plett K.L."/>
            <person name="Tsai I.J."/>
            <person name="Slot J."/>
            <person name="Sipos G."/>
            <person name="Plett J."/>
            <person name="Nagy L.G."/>
            <person name="Grigoriev I.V."/>
        </authorList>
    </citation>
    <scope>NUCLEOTIDE SEQUENCE</scope>
    <source>
        <strain evidence="1">ICMP 16352</strain>
    </source>
</reference>
<proteinExistence type="predicted"/>
<keyword evidence="2" id="KW-1185">Reference proteome</keyword>
<name>A0AA39PQF1_9AGAR</name>
<comment type="caution">
    <text evidence="1">The sequence shown here is derived from an EMBL/GenBank/DDBJ whole genome shotgun (WGS) entry which is preliminary data.</text>
</comment>
<protein>
    <submittedName>
        <fullName evidence="1">Uncharacterized protein</fullName>
    </submittedName>
</protein>
<dbReference type="EMBL" id="JAUEPR010000002">
    <property type="protein sequence ID" value="KAK0488628.1"/>
    <property type="molecule type" value="Genomic_DNA"/>
</dbReference>
<dbReference type="Proteomes" id="UP001175227">
    <property type="component" value="Unassembled WGS sequence"/>
</dbReference>
<evidence type="ECO:0000313" key="2">
    <source>
        <dbReference type="Proteomes" id="UP001175227"/>
    </source>
</evidence>